<dbReference type="GO" id="GO:0004222">
    <property type="term" value="F:metalloendopeptidase activity"/>
    <property type="evidence" value="ECO:0007669"/>
    <property type="project" value="TreeGrafter"/>
</dbReference>
<evidence type="ECO:0000256" key="8">
    <source>
        <dbReference type="SAM" id="MobiDB-lite"/>
    </source>
</evidence>
<comment type="caution">
    <text evidence="11">The sequence shown here is derived from an EMBL/GenBank/DDBJ whole genome shotgun (WGS) entry which is preliminary data.</text>
</comment>
<dbReference type="EMBL" id="JALHBS010000045">
    <property type="protein sequence ID" value="MCP3055138.1"/>
    <property type="molecule type" value="Genomic_DNA"/>
</dbReference>
<evidence type="ECO:0000256" key="3">
    <source>
        <dbReference type="ARBA" id="ARBA00022723"/>
    </source>
</evidence>
<keyword evidence="4" id="KW-0378">Hydrolase</keyword>
<evidence type="ECO:0000313" key="12">
    <source>
        <dbReference type="Proteomes" id="UP001155220"/>
    </source>
</evidence>
<reference evidence="11" key="1">
    <citation type="submission" date="2022-03" db="EMBL/GenBank/DDBJ databases">
        <title>Aurantimonas Liuensis sp. Nov., isolated from the hadal seawater of the Mariana Trench.</title>
        <authorList>
            <person name="Liu R."/>
        </authorList>
    </citation>
    <scope>NUCLEOTIDE SEQUENCE</scope>
    <source>
        <strain evidence="11">LRZ36</strain>
    </source>
</reference>
<evidence type="ECO:0000256" key="6">
    <source>
        <dbReference type="ARBA" id="ARBA00023049"/>
    </source>
</evidence>
<dbReference type="CDD" id="cd12797">
    <property type="entry name" value="M23_peptidase"/>
    <property type="match status" value="1"/>
</dbReference>
<proteinExistence type="predicted"/>
<keyword evidence="12" id="KW-1185">Reference proteome</keyword>
<evidence type="ECO:0000259" key="10">
    <source>
        <dbReference type="Pfam" id="PF01551"/>
    </source>
</evidence>
<dbReference type="SUPFAM" id="SSF51261">
    <property type="entry name" value="Duplicated hybrid motif"/>
    <property type="match status" value="1"/>
</dbReference>
<evidence type="ECO:0000256" key="2">
    <source>
        <dbReference type="ARBA" id="ARBA00022670"/>
    </source>
</evidence>
<dbReference type="InterPro" id="IPR050570">
    <property type="entry name" value="Cell_wall_metabolism_enzyme"/>
</dbReference>
<evidence type="ECO:0000256" key="5">
    <source>
        <dbReference type="ARBA" id="ARBA00022833"/>
    </source>
</evidence>
<keyword evidence="3" id="KW-0479">Metal-binding</keyword>
<keyword evidence="2" id="KW-0645">Protease</keyword>
<dbReference type="InterPro" id="IPR011055">
    <property type="entry name" value="Dup_hybrid_motif"/>
</dbReference>
<keyword evidence="7" id="KW-0175">Coiled coil</keyword>
<dbReference type="GO" id="GO:0006508">
    <property type="term" value="P:proteolysis"/>
    <property type="evidence" value="ECO:0007669"/>
    <property type="project" value="UniProtKB-KW"/>
</dbReference>
<dbReference type="PANTHER" id="PTHR21666:SF288">
    <property type="entry name" value="CELL DIVISION PROTEIN YTFB"/>
    <property type="match status" value="1"/>
</dbReference>
<protein>
    <submittedName>
        <fullName evidence="11">Peptidoglycan DD-metalloendopeptidase family protein</fullName>
    </submittedName>
</protein>
<dbReference type="Gene3D" id="2.70.70.10">
    <property type="entry name" value="Glucose Permease (Domain IIA)"/>
    <property type="match status" value="1"/>
</dbReference>
<evidence type="ECO:0000256" key="1">
    <source>
        <dbReference type="ARBA" id="ARBA00001947"/>
    </source>
</evidence>
<dbReference type="AlphaFoldDB" id="A0A9X2H7F7"/>
<feature type="chain" id="PRO_5040860994" evidence="9">
    <location>
        <begin position="21"/>
        <end position="573"/>
    </location>
</feature>
<evidence type="ECO:0000256" key="4">
    <source>
        <dbReference type="ARBA" id="ARBA00022801"/>
    </source>
</evidence>
<accession>A0A9X2H7F7</accession>
<feature type="signal peptide" evidence="9">
    <location>
        <begin position="1"/>
        <end position="20"/>
    </location>
</feature>
<keyword evidence="6" id="KW-0482">Metalloprotease</keyword>
<feature type="compositionally biased region" description="Basic and acidic residues" evidence="8">
    <location>
        <begin position="334"/>
        <end position="348"/>
    </location>
</feature>
<feature type="coiled-coil region" evidence="7">
    <location>
        <begin position="221"/>
        <end position="310"/>
    </location>
</feature>
<feature type="domain" description="M23ase beta-sheet core" evidence="10">
    <location>
        <begin position="455"/>
        <end position="557"/>
    </location>
</feature>
<dbReference type="Pfam" id="PF01551">
    <property type="entry name" value="Peptidase_M23"/>
    <property type="match status" value="1"/>
</dbReference>
<dbReference type="RefSeq" id="WP_253963999.1">
    <property type="nucleotide sequence ID" value="NZ_JALHBS010000045.1"/>
</dbReference>
<dbReference type="GO" id="GO:0046872">
    <property type="term" value="F:metal ion binding"/>
    <property type="evidence" value="ECO:0007669"/>
    <property type="project" value="UniProtKB-KW"/>
</dbReference>
<evidence type="ECO:0000256" key="7">
    <source>
        <dbReference type="SAM" id="Coils"/>
    </source>
</evidence>
<dbReference type="PANTHER" id="PTHR21666">
    <property type="entry name" value="PEPTIDASE-RELATED"/>
    <property type="match status" value="1"/>
</dbReference>
<name>A0A9X2H7F7_9HYPH</name>
<keyword evidence="5" id="KW-0862">Zinc</keyword>
<evidence type="ECO:0000256" key="9">
    <source>
        <dbReference type="SAM" id="SignalP"/>
    </source>
</evidence>
<organism evidence="11 12">
    <name type="scientific">Aurantimonas marianensis</name>
    <dbReference type="NCBI Taxonomy" id="2920428"/>
    <lineage>
        <taxon>Bacteria</taxon>
        <taxon>Pseudomonadati</taxon>
        <taxon>Pseudomonadota</taxon>
        <taxon>Alphaproteobacteria</taxon>
        <taxon>Hyphomicrobiales</taxon>
        <taxon>Aurantimonadaceae</taxon>
        <taxon>Aurantimonas</taxon>
    </lineage>
</organism>
<dbReference type="Proteomes" id="UP001155220">
    <property type="component" value="Unassembled WGS sequence"/>
</dbReference>
<evidence type="ECO:0000313" key="11">
    <source>
        <dbReference type="EMBL" id="MCP3055138.1"/>
    </source>
</evidence>
<dbReference type="InterPro" id="IPR016047">
    <property type="entry name" value="M23ase_b-sheet_dom"/>
</dbReference>
<feature type="region of interest" description="Disordered" evidence="8">
    <location>
        <begin position="334"/>
        <end position="385"/>
    </location>
</feature>
<gene>
    <name evidence="11" type="ORF">MJ956_08235</name>
</gene>
<comment type="cofactor">
    <cofactor evidence="1">
        <name>Zn(2+)</name>
        <dbReference type="ChEBI" id="CHEBI:29105"/>
    </cofactor>
</comment>
<keyword evidence="9" id="KW-0732">Signal</keyword>
<sequence length="573" mass="61330">MRITAAALACAIVLPAPTGAQPDAVRTQAQPAAKPVESALDPIQVASVQSARSAILERQRRQTAADLAAVFETIQLSQETIRVLDSEIVALAKDRERIRQAMIEAAAAQKATSKELAATERRVDALASEEGLIKVSLNERRGVLAEVLAALQRMGRKPPPALLVKPRDALGSVRSAILLGAVVPAIREETDRLVADLERLGAVRLAIGAETRRFAGQVVRHREEEARLSLLFAEKEKLEAENRDRLSAEAARAAELAEKATDLKGLIGSLQNEVDRARAAEEAARLAEMRRQADEQAKAAEARRMDEARRMEEERLIREARVIEQRVAETRRLAEARDAEAARGREDIPETVVATAERDAPSVESPVPAAPPSPDDGVGEAESGGEGAVEIAAFAPRDAPSADAAPEYDIASLRREAVRLEPAAAFSTMKGRLSKPVAGKQLIGFGGKDDIGRETTGASFAARPGDAVTAPADGRVLYSGPFRSYGQLLILDAGDGYHVVLAGMERIDVETGQFVSAGEPVAVMGARRLASIATAEFGATQPALYVEFRKDGKPVDPSAWWMDEPSGRTTNDS</sequence>